<dbReference type="KEGG" id="vfa:MM35RIKEN_06800"/>
<protein>
    <submittedName>
        <fullName evidence="2">Uncharacterized protein</fullName>
    </submittedName>
</protein>
<gene>
    <name evidence="2" type="ORF">MM35RIKEN_06800</name>
</gene>
<sequence>MQAGKRKISQKMLLILVMAGVLMISAVAWFALANRSRSGDLEIEMPPIIYIKDDNLREMTSFDLDGLQINKTYNALFCVAPAYEGAVKDFDLGVIYTENIGMVINLYPVQNITDAAKGSEYEKRTLEGQDCYFNYTTSDASWKATVKYTKDRVDDETQDQTHLNRGVYKTYSDEFKDYTAKGTDIYAKLNDTEAYRFYVLQVTWKENISEAELEKETDVVYIVTQGGTKRGA</sequence>
<keyword evidence="1" id="KW-0812">Transmembrane</keyword>
<accession>A0A810PP18</accession>
<name>A0A810PP18_9FIRM</name>
<evidence type="ECO:0000313" key="3">
    <source>
        <dbReference type="Proteomes" id="UP000681343"/>
    </source>
</evidence>
<proteinExistence type="predicted"/>
<keyword evidence="1" id="KW-1133">Transmembrane helix</keyword>
<dbReference type="EMBL" id="AP023415">
    <property type="protein sequence ID" value="BCK78488.1"/>
    <property type="molecule type" value="Genomic_DNA"/>
</dbReference>
<dbReference type="RefSeq" id="WP_212819320.1">
    <property type="nucleotide sequence ID" value="NZ_AP023415.1"/>
</dbReference>
<dbReference type="Proteomes" id="UP000681343">
    <property type="component" value="Chromosome"/>
</dbReference>
<dbReference type="AlphaFoldDB" id="A0A810PP18"/>
<evidence type="ECO:0000256" key="1">
    <source>
        <dbReference type="SAM" id="Phobius"/>
    </source>
</evidence>
<evidence type="ECO:0000313" key="2">
    <source>
        <dbReference type="EMBL" id="BCK78488.1"/>
    </source>
</evidence>
<keyword evidence="3" id="KW-1185">Reference proteome</keyword>
<keyword evidence="1" id="KW-0472">Membrane</keyword>
<feature type="transmembrane region" description="Helical" evidence="1">
    <location>
        <begin position="12"/>
        <end position="32"/>
    </location>
</feature>
<organism evidence="2 3">
    <name type="scientific">Vescimonas fastidiosa</name>
    <dbReference type="NCBI Taxonomy" id="2714353"/>
    <lineage>
        <taxon>Bacteria</taxon>
        <taxon>Bacillati</taxon>
        <taxon>Bacillota</taxon>
        <taxon>Clostridia</taxon>
        <taxon>Eubacteriales</taxon>
        <taxon>Oscillospiraceae</taxon>
        <taxon>Vescimonas</taxon>
    </lineage>
</organism>
<reference evidence="2" key="1">
    <citation type="submission" date="2020-09" db="EMBL/GenBank/DDBJ databases">
        <title>New species isolated from human feces.</title>
        <authorList>
            <person name="Kitahara M."/>
            <person name="Shigeno Y."/>
            <person name="Shime M."/>
            <person name="Matsumoto Y."/>
            <person name="Nakamura S."/>
            <person name="Motooka D."/>
            <person name="Fukuoka S."/>
            <person name="Nishikawa H."/>
            <person name="Benno Y."/>
        </authorList>
    </citation>
    <scope>NUCLEOTIDE SEQUENCE</scope>
    <source>
        <strain evidence="2">MM35</strain>
    </source>
</reference>